<dbReference type="EMBL" id="LR798277">
    <property type="protein sequence ID" value="CAB5219918.1"/>
    <property type="molecule type" value="Genomic_DNA"/>
</dbReference>
<evidence type="ECO:0000313" key="1">
    <source>
        <dbReference type="EMBL" id="CAB5219918.1"/>
    </source>
</evidence>
<reference evidence="1" key="1">
    <citation type="submission" date="2020-05" db="EMBL/GenBank/DDBJ databases">
        <authorList>
            <person name="Chiriac C."/>
            <person name="Salcher M."/>
            <person name="Ghai R."/>
            <person name="Kavagutti S V."/>
        </authorList>
    </citation>
    <scope>NUCLEOTIDE SEQUENCE</scope>
</reference>
<sequence>MKNEQKERLSDKNPKSQLIEVAYEIDVELTERTRQLIAVSTAYRADMMREMRGGFDNDAFNKMLDRLLANPEGVLL</sequence>
<organism evidence="1">
    <name type="scientific">uncultured Caudovirales phage</name>
    <dbReference type="NCBI Taxonomy" id="2100421"/>
    <lineage>
        <taxon>Viruses</taxon>
        <taxon>Duplodnaviria</taxon>
        <taxon>Heunggongvirae</taxon>
        <taxon>Uroviricota</taxon>
        <taxon>Caudoviricetes</taxon>
        <taxon>Peduoviridae</taxon>
        <taxon>Maltschvirus</taxon>
        <taxon>Maltschvirus maltsch</taxon>
    </lineage>
</organism>
<gene>
    <name evidence="1" type="ORF">UFOVP237_33</name>
</gene>
<name>A0A6J7WSZ2_9CAUD</name>
<accession>A0A6J7WSZ2</accession>
<protein>
    <submittedName>
        <fullName evidence="1">Uncharacterized protein</fullName>
    </submittedName>
</protein>
<proteinExistence type="predicted"/>